<dbReference type="Proteomes" id="UP000554482">
    <property type="component" value="Unassembled WGS sequence"/>
</dbReference>
<sequence>GLCPYPDAAGEGMKLLTIDRRSEVCSLALPLTERDNLIESDFLHMEVVEGWEFANASRVPMEQDSQRPLKRETSAFKRLKPVSRVEEEGEGASETVFT</sequence>
<proteinExistence type="predicted"/>
<dbReference type="EMBL" id="JABWDY010041282">
    <property type="protein sequence ID" value="KAF5177536.1"/>
    <property type="molecule type" value="Genomic_DNA"/>
</dbReference>
<evidence type="ECO:0000313" key="2">
    <source>
        <dbReference type="Proteomes" id="UP000554482"/>
    </source>
</evidence>
<comment type="caution">
    <text evidence="1">The sequence shown here is derived from an EMBL/GenBank/DDBJ whole genome shotgun (WGS) entry which is preliminary data.</text>
</comment>
<evidence type="ECO:0000313" key="1">
    <source>
        <dbReference type="EMBL" id="KAF5177536.1"/>
    </source>
</evidence>
<accession>A0A7J6UY32</accession>
<name>A0A7J6UY32_THATH</name>
<protein>
    <submittedName>
        <fullName evidence="1">Uncharacterized protein</fullName>
    </submittedName>
</protein>
<dbReference type="AlphaFoldDB" id="A0A7J6UY32"/>
<keyword evidence="2" id="KW-1185">Reference proteome</keyword>
<feature type="non-terminal residue" evidence="1">
    <location>
        <position position="1"/>
    </location>
</feature>
<gene>
    <name evidence="1" type="ORF">FRX31_032877</name>
</gene>
<reference evidence="1 2" key="1">
    <citation type="submission" date="2020-06" db="EMBL/GenBank/DDBJ databases">
        <title>Transcriptomic and genomic resources for Thalictrum thalictroides and T. hernandezii: Facilitating candidate gene discovery in an emerging model plant lineage.</title>
        <authorList>
            <person name="Arias T."/>
            <person name="Riano-Pachon D.M."/>
            <person name="Di Stilio V.S."/>
        </authorList>
    </citation>
    <scope>NUCLEOTIDE SEQUENCE [LARGE SCALE GENOMIC DNA]</scope>
    <source>
        <strain evidence="2">cv. WT478/WT964</strain>
        <tissue evidence="1">Leaves</tissue>
    </source>
</reference>
<organism evidence="1 2">
    <name type="scientific">Thalictrum thalictroides</name>
    <name type="common">Rue-anemone</name>
    <name type="synonym">Anemone thalictroides</name>
    <dbReference type="NCBI Taxonomy" id="46969"/>
    <lineage>
        <taxon>Eukaryota</taxon>
        <taxon>Viridiplantae</taxon>
        <taxon>Streptophyta</taxon>
        <taxon>Embryophyta</taxon>
        <taxon>Tracheophyta</taxon>
        <taxon>Spermatophyta</taxon>
        <taxon>Magnoliopsida</taxon>
        <taxon>Ranunculales</taxon>
        <taxon>Ranunculaceae</taxon>
        <taxon>Thalictroideae</taxon>
        <taxon>Thalictrum</taxon>
    </lineage>
</organism>